<reference evidence="2" key="1">
    <citation type="journal article" date="2021" name="PeerJ">
        <title>Extensive microbial diversity within the chicken gut microbiome revealed by metagenomics and culture.</title>
        <authorList>
            <person name="Gilroy R."/>
            <person name="Ravi A."/>
            <person name="Getino M."/>
            <person name="Pursley I."/>
            <person name="Horton D.L."/>
            <person name="Alikhan N.F."/>
            <person name="Baker D."/>
            <person name="Gharbi K."/>
            <person name="Hall N."/>
            <person name="Watson M."/>
            <person name="Adriaenssens E.M."/>
            <person name="Foster-Nyarko E."/>
            <person name="Jarju S."/>
            <person name="Secka A."/>
            <person name="Antonio M."/>
            <person name="Oren A."/>
            <person name="Chaudhuri R.R."/>
            <person name="La Ragione R."/>
            <person name="Hildebrand F."/>
            <person name="Pallen M.J."/>
        </authorList>
    </citation>
    <scope>NUCLEOTIDE SEQUENCE</scope>
    <source>
        <strain evidence="2">CHK179-5677</strain>
    </source>
</reference>
<dbReference type="Gene3D" id="3.30.1380.10">
    <property type="match status" value="1"/>
</dbReference>
<dbReference type="PANTHER" id="PTHR34385:SF1">
    <property type="entry name" value="PEPTIDOGLYCAN L-ALANYL-D-GLUTAMATE ENDOPEPTIDASE CWLK"/>
    <property type="match status" value="1"/>
</dbReference>
<comment type="caution">
    <text evidence="2">The sequence shown here is derived from an EMBL/GenBank/DDBJ whole genome shotgun (WGS) entry which is preliminary data.</text>
</comment>
<dbReference type="InterPro" id="IPR052179">
    <property type="entry name" value="DD-CPase-like"/>
</dbReference>
<feature type="domain" description="D-alanyl-D-alanine carboxypeptidase-like core" evidence="1">
    <location>
        <begin position="62"/>
        <end position="168"/>
    </location>
</feature>
<dbReference type="CDD" id="cd14849">
    <property type="entry name" value="DD-dipeptidase_VanXYc"/>
    <property type="match status" value="1"/>
</dbReference>
<reference evidence="2" key="2">
    <citation type="submission" date="2021-09" db="EMBL/GenBank/DDBJ databases">
        <authorList>
            <person name="Gilroy R."/>
        </authorList>
    </citation>
    <scope>NUCLEOTIDE SEQUENCE</scope>
    <source>
        <strain evidence="2">CHK179-5677</strain>
    </source>
</reference>
<evidence type="ECO:0000313" key="2">
    <source>
        <dbReference type="EMBL" id="HJG87745.1"/>
    </source>
</evidence>
<dbReference type="Proteomes" id="UP000760668">
    <property type="component" value="Unassembled WGS sequence"/>
</dbReference>
<evidence type="ECO:0000313" key="3">
    <source>
        <dbReference type="Proteomes" id="UP000760668"/>
    </source>
</evidence>
<dbReference type="AlphaFoldDB" id="A0A921MNZ9"/>
<dbReference type="GO" id="GO:0006508">
    <property type="term" value="P:proteolysis"/>
    <property type="evidence" value="ECO:0007669"/>
    <property type="project" value="InterPro"/>
</dbReference>
<dbReference type="SUPFAM" id="SSF55166">
    <property type="entry name" value="Hedgehog/DD-peptidase"/>
    <property type="match status" value="1"/>
</dbReference>
<name>A0A921MNZ9_9FIRM</name>
<dbReference type="EMBL" id="DYUC01000122">
    <property type="protein sequence ID" value="HJG87745.1"/>
    <property type="molecule type" value="Genomic_DNA"/>
</dbReference>
<gene>
    <name evidence="2" type="ORF">K8V01_12130</name>
</gene>
<accession>A0A921MNZ9</accession>
<proteinExistence type="predicted"/>
<dbReference type="Gene3D" id="3.30.200.180">
    <property type="match status" value="1"/>
</dbReference>
<protein>
    <submittedName>
        <fullName evidence="2">M15 family metallopeptidase</fullName>
    </submittedName>
</protein>
<sequence length="250" mass="28269">MTPAEMVRTGPLVLVNQTHPLEQEPDAAVLLPPDSRRPDILLEARAGTVLSRFLSDLGCTGEIVPVSGYRSRAEQEAIFSSSLRENGEAFTRAYVALPGCSEHQTGLAIDLGENRPDLDFIRPQFPDAGVFRTFRRRAAEYGFILRYPEDKAAVTGIQFEPWHFRYVGWPHARLMERDGLVLEEYHRLLEGYPESGPHLRFQDRGRSFELYTVSRDNLEDLPRRLPGNTLCQWSGNNSSGAVVTIWRDAL</sequence>
<dbReference type="GO" id="GO:0008233">
    <property type="term" value="F:peptidase activity"/>
    <property type="evidence" value="ECO:0007669"/>
    <property type="project" value="InterPro"/>
</dbReference>
<evidence type="ECO:0000259" key="1">
    <source>
        <dbReference type="Pfam" id="PF02557"/>
    </source>
</evidence>
<dbReference type="RefSeq" id="WP_295370016.1">
    <property type="nucleotide sequence ID" value="NZ_DYUC01000122.1"/>
</dbReference>
<dbReference type="InterPro" id="IPR009045">
    <property type="entry name" value="Zn_M74/Hedgehog-like"/>
</dbReference>
<dbReference type="Pfam" id="PF02557">
    <property type="entry name" value="VanY"/>
    <property type="match status" value="1"/>
</dbReference>
<dbReference type="InterPro" id="IPR003709">
    <property type="entry name" value="VanY-like_core_dom"/>
</dbReference>
<dbReference type="PANTHER" id="PTHR34385">
    <property type="entry name" value="D-ALANYL-D-ALANINE CARBOXYPEPTIDASE"/>
    <property type="match status" value="1"/>
</dbReference>
<organism evidence="2 3">
    <name type="scientific">Pseudoflavonifractor capillosus</name>
    <dbReference type="NCBI Taxonomy" id="106588"/>
    <lineage>
        <taxon>Bacteria</taxon>
        <taxon>Bacillati</taxon>
        <taxon>Bacillota</taxon>
        <taxon>Clostridia</taxon>
        <taxon>Eubacteriales</taxon>
        <taxon>Oscillospiraceae</taxon>
        <taxon>Pseudoflavonifractor</taxon>
    </lineage>
</organism>